<organism evidence="2 3">
    <name type="scientific">Flavilitoribacter nigricans (strain ATCC 23147 / DSM 23189 / NBRC 102662 / NCIMB 1420 / SS-2)</name>
    <name type="common">Lewinella nigricans</name>
    <dbReference type="NCBI Taxonomy" id="1122177"/>
    <lineage>
        <taxon>Bacteria</taxon>
        <taxon>Pseudomonadati</taxon>
        <taxon>Bacteroidota</taxon>
        <taxon>Saprospiria</taxon>
        <taxon>Saprospirales</taxon>
        <taxon>Lewinellaceae</taxon>
        <taxon>Flavilitoribacter</taxon>
    </lineage>
</organism>
<accession>A0A2D0N9H9</accession>
<evidence type="ECO:0000259" key="1">
    <source>
        <dbReference type="Pfam" id="PF03358"/>
    </source>
</evidence>
<dbReference type="EMBL" id="PDUD01000023">
    <property type="protein sequence ID" value="PHN05038.1"/>
    <property type="molecule type" value="Genomic_DNA"/>
</dbReference>
<evidence type="ECO:0000313" key="2">
    <source>
        <dbReference type="EMBL" id="PHN05038.1"/>
    </source>
</evidence>
<dbReference type="SUPFAM" id="SSF52218">
    <property type="entry name" value="Flavoproteins"/>
    <property type="match status" value="1"/>
</dbReference>
<keyword evidence="3" id="KW-1185">Reference proteome</keyword>
<proteinExistence type="predicted"/>
<dbReference type="GO" id="GO:0010181">
    <property type="term" value="F:FMN binding"/>
    <property type="evidence" value="ECO:0007669"/>
    <property type="project" value="TreeGrafter"/>
</dbReference>
<dbReference type="InterPro" id="IPR005025">
    <property type="entry name" value="FMN_Rdtase-like_dom"/>
</dbReference>
<dbReference type="AlphaFoldDB" id="A0A2D0N9H9"/>
<dbReference type="PANTHER" id="PTHR30543:SF21">
    <property type="entry name" value="NAD(P)H-DEPENDENT FMN REDUCTASE LOT6"/>
    <property type="match status" value="1"/>
</dbReference>
<dbReference type="PANTHER" id="PTHR30543">
    <property type="entry name" value="CHROMATE REDUCTASE"/>
    <property type="match status" value="1"/>
</dbReference>
<comment type="caution">
    <text evidence="2">The sequence shown here is derived from an EMBL/GenBank/DDBJ whole genome shotgun (WGS) entry which is preliminary data.</text>
</comment>
<dbReference type="Proteomes" id="UP000223913">
    <property type="component" value="Unassembled WGS sequence"/>
</dbReference>
<name>A0A2D0N9H9_FLAN2</name>
<reference evidence="2 3" key="1">
    <citation type="submission" date="2017-10" db="EMBL/GenBank/DDBJ databases">
        <title>The draft genome sequence of Lewinella nigricans NBRC 102662.</title>
        <authorList>
            <person name="Wang K."/>
        </authorList>
    </citation>
    <scope>NUCLEOTIDE SEQUENCE [LARGE SCALE GENOMIC DNA]</scope>
    <source>
        <strain evidence="2 3">NBRC 102662</strain>
    </source>
</reference>
<protein>
    <submittedName>
        <fullName evidence="2">NADPH-dependent FMN reductase</fullName>
    </submittedName>
</protein>
<feature type="domain" description="NADPH-dependent FMN reductase-like" evidence="1">
    <location>
        <begin position="10"/>
        <end position="157"/>
    </location>
</feature>
<dbReference type="GO" id="GO:0016491">
    <property type="term" value="F:oxidoreductase activity"/>
    <property type="evidence" value="ECO:0007669"/>
    <property type="project" value="InterPro"/>
</dbReference>
<dbReference type="InterPro" id="IPR050712">
    <property type="entry name" value="NAD(P)H-dep_reductase"/>
</dbReference>
<evidence type="ECO:0000313" key="3">
    <source>
        <dbReference type="Proteomes" id="UP000223913"/>
    </source>
</evidence>
<gene>
    <name evidence="2" type="ORF">CRP01_18610</name>
</gene>
<dbReference type="InterPro" id="IPR029039">
    <property type="entry name" value="Flavoprotein-like_sf"/>
</dbReference>
<dbReference type="GO" id="GO:0005829">
    <property type="term" value="C:cytosol"/>
    <property type="evidence" value="ECO:0007669"/>
    <property type="project" value="TreeGrafter"/>
</dbReference>
<sequence length="187" mass="20818">MQAEFFTNMITVISGTNRKESESLLFARQMVAFLQANTDETVKLLPLESIPHDWFHPDMYEKDQQSPSLSGLQDDFVLSASKFLFVVPEYNGSIPGALKLFLDACSIREYQSNFKGKKAAMVGVATGRAGNLRGIDHLTAILHHMGTLIMPAYLPISRIGALTEEGNILDQDTLKVMEQFAINFLAF</sequence>
<dbReference type="Gene3D" id="3.40.50.360">
    <property type="match status" value="1"/>
</dbReference>
<dbReference type="Pfam" id="PF03358">
    <property type="entry name" value="FMN_red"/>
    <property type="match status" value="1"/>
</dbReference>